<keyword evidence="3" id="KW-1185">Reference proteome</keyword>
<dbReference type="AlphaFoldDB" id="A0A8H6Y949"/>
<dbReference type="OrthoDB" id="2269034at2759"/>
<accession>A0A8H6Y949</accession>
<gene>
    <name evidence="2" type="ORF">MSAN_01384100</name>
</gene>
<reference evidence="2" key="1">
    <citation type="submission" date="2020-05" db="EMBL/GenBank/DDBJ databases">
        <title>Mycena genomes resolve the evolution of fungal bioluminescence.</title>
        <authorList>
            <person name="Tsai I.J."/>
        </authorList>
    </citation>
    <scope>NUCLEOTIDE SEQUENCE</scope>
    <source>
        <strain evidence="2">160909Yilan</strain>
    </source>
</reference>
<sequence>MDLNQSLRDRLAELNVQIALLEVERDIIQKKLSSVTYPVLKLPFDVTSEIFLNCVPDLQDSLPIFDFSPERLPIPVLLTQICRAWRKIAFKIPQIWATFFLGLDAVWRKDNTLRPPRLAEWLAKTGSSPLSFVLERRSLDRSPTPTPLLGPILALSNQWQNVDLRLPHADFVNPQFQSNVRGRLHFLEKLRINTNHRGGTAIVTAFELAPRLHSVSLECLRADGILLPWRQLTHYTGTRTTGMDCLHVLRSADALVECKFDWIDGDMDEPMLLPKNFVLKVLHLRGEAVCCNILSILTLPSLVELDYNDGGVSDYHEHFVDFMSRSRPPLLHLSLHGGAYSRVHHSFSFLLDLTVLGISGLTADTMSHLVQDFRTRDPASFLPNLKSVALSVWQPENYSPKEDTPPANYGDLTDALEFRRNRPGPRMKSLRMKWCHECADGSDSEFGEDERVNKLYLIPSANFRVNLPRLQALIEDGMCISVIAEVGEKSEVWI</sequence>
<evidence type="ECO:0000256" key="1">
    <source>
        <dbReference type="SAM" id="Coils"/>
    </source>
</evidence>
<feature type="coiled-coil region" evidence="1">
    <location>
        <begin position="4"/>
        <end position="31"/>
    </location>
</feature>
<evidence type="ECO:0000313" key="3">
    <source>
        <dbReference type="Proteomes" id="UP000623467"/>
    </source>
</evidence>
<dbReference type="Gene3D" id="3.80.10.10">
    <property type="entry name" value="Ribonuclease Inhibitor"/>
    <property type="match status" value="1"/>
</dbReference>
<proteinExistence type="predicted"/>
<dbReference type="SUPFAM" id="SSF52047">
    <property type="entry name" value="RNI-like"/>
    <property type="match status" value="1"/>
</dbReference>
<dbReference type="EMBL" id="JACAZH010000011">
    <property type="protein sequence ID" value="KAF7354704.1"/>
    <property type="molecule type" value="Genomic_DNA"/>
</dbReference>
<protein>
    <submittedName>
        <fullName evidence="2">F-box domain-containing protein</fullName>
    </submittedName>
</protein>
<evidence type="ECO:0000313" key="2">
    <source>
        <dbReference type="EMBL" id="KAF7354704.1"/>
    </source>
</evidence>
<organism evidence="2 3">
    <name type="scientific">Mycena sanguinolenta</name>
    <dbReference type="NCBI Taxonomy" id="230812"/>
    <lineage>
        <taxon>Eukaryota</taxon>
        <taxon>Fungi</taxon>
        <taxon>Dikarya</taxon>
        <taxon>Basidiomycota</taxon>
        <taxon>Agaricomycotina</taxon>
        <taxon>Agaricomycetes</taxon>
        <taxon>Agaricomycetidae</taxon>
        <taxon>Agaricales</taxon>
        <taxon>Marasmiineae</taxon>
        <taxon>Mycenaceae</taxon>
        <taxon>Mycena</taxon>
    </lineage>
</organism>
<comment type="caution">
    <text evidence="2">The sequence shown here is derived from an EMBL/GenBank/DDBJ whole genome shotgun (WGS) entry which is preliminary data.</text>
</comment>
<keyword evidence="1" id="KW-0175">Coiled coil</keyword>
<dbReference type="InterPro" id="IPR032675">
    <property type="entry name" value="LRR_dom_sf"/>
</dbReference>
<name>A0A8H6Y949_9AGAR</name>
<dbReference type="Proteomes" id="UP000623467">
    <property type="component" value="Unassembled WGS sequence"/>
</dbReference>